<name>A0A9W9PZ84_9EURO</name>
<dbReference type="InterPro" id="IPR000073">
    <property type="entry name" value="AB_hydrolase_1"/>
</dbReference>
<reference evidence="2" key="1">
    <citation type="submission" date="2022-12" db="EMBL/GenBank/DDBJ databases">
        <authorList>
            <person name="Petersen C."/>
        </authorList>
    </citation>
    <scope>NUCLEOTIDE SEQUENCE</scope>
    <source>
        <strain evidence="2">IBT 21472</strain>
    </source>
</reference>
<dbReference type="InterPro" id="IPR029058">
    <property type="entry name" value="AB_hydrolase_fold"/>
</dbReference>
<evidence type="ECO:0000313" key="3">
    <source>
        <dbReference type="Proteomes" id="UP001147746"/>
    </source>
</evidence>
<accession>A0A9W9PZ84</accession>
<protein>
    <recommendedName>
        <fullName evidence="1">AB hydrolase-1 domain-containing protein</fullName>
    </recommendedName>
</protein>
<evidence type="ECO:0000259" key="1">
    <source>
        <dbReference type="Pfam" id="PF12697"/>
    </source>
</evidence>
<keyword evidence="3" id="KW-1185">Reference proteome</keyword>
<dbReference type="OrthoDB" id="94039at2759"/>
<dbReference type="GO" id="GO:0017000">
    <property type="term" value="P:antibiotic biosynthetic process"/>
    <property type="evidence" value="ECO:0007669"/>
    <property type="project" value="UniProtKB-ARBA"/>
</dbReference>
<dbReference type="Proteomes" id="UP001147746">
    <property type="component" value="Unassembled WGS sequence"/>
</dbReference>
<dbReference type="EMBL" id="JAPZBO010000005">
    <property type="protein sequence ID" value="KAJ5316318.1"/>
    <property type="molecule type" value="Genomic_DNA"/>
</dbReference>
<reference evidence="2" key="2">
    <citation type="journal article" date="2023" name="IMA Fungus">
        <title>Comparative genomic study of the Penicillium genus elucidates a diverse pangenome and 15 lateral gene transfer events.</title>
        <authorList>
            <person name="Petersen C."/>
            <person name="Sorensen T."/>
            <person name="Nielsen M.R."/>
            <person name="Sondergaard T.E."/>
            <person name="Sorensen J.L."/>
            <person name="Fitzpatrick D.A."/>
            <person name="Frisvad J.C."/>
            <person name="Nielsen K.L."/>
        </authorList>
    </citation>
    <scope>NUCLEOTIDE SEQUENCE</scope>
    <source>
        <strain evidence="2">IBT 21472</strain>
    </source>
</reference>
<dbReference type="AlphaFoldDB" id="A0A9W9PZ84"/>
<dbReference type="SUPFAM" id="SSF53474">
    <property type="entry name" value="alpha/beta-Hydrolases"/>
    <property type="match status" value="1"/>
</dbReference>
<evidence type="ECO:0000313" key="2">
    <source>
        <dbReference type="EMBL" id="KAJ5316318.1"/>
    </source>
</evidence>
<sequence>MSFPFHITKHVIDAQYVRDSPRATATLNPTLKLCVKKYTPIDNPKPQPGDVTIVATHGTSLLKELYEPLWEELLACSKGKGFRIRAIWIADSTNQGASGILNEEQLGNDTSWFDHGRDLIQMINHFRDDMPQPIMGVGHSLGATQLIFASIYHPRLFTSLVLIEPYVKNNPIAGNGPEMLAKATFRRDQWPFRKEACTKARHAFKNWDPRVFARWTEFGYRVLPTAIYPTPTEPGAVTLTTTKHQETMMYTYMNYRKQTPVVMPGEVLDKEIIKALPERQMTRAEPILAFKMVPHLAPSVCYISGSKSPLYKDGSHTKAAKVTGTEYGGNGGLESGQVRHEVMEGCNHNVPLESVAATSRILGAWIQREVRMWKDSEEKMAGEWYRLAGKEKSTFPRDWLEIASSYTGKSRAKL</sequence>
<dbReference type="GO" id="GO:0072330">
    <property type="term" value="P:monocarboxylic acid biosynthetic process"/>
    <property type="evidence" value="ECO:0007669"/>
    <property type="project" value="UniProtKB-ARBA"/>
</dbReference>
<organism evidence="2 3">
    <name type="scientific">Penicillium atrosanguineum</name>
    <dbReference type="NCBI Taxonomy" id="1132637"/>
    <lineage>
        <taxon>Eukaryota</taxon>
        <taxon>Fungi</taxon>
        <taxon>Dikarya</taxon>
        <taxon>Ascomycota</taxon>
        <taxon>Pezizomycotina</taxon>
        <taxon>Eurotiomycetes</taxon>
        <taxon>Eurotiomycetidae</taxon>
        <taxon>Eurotiales</taxon>
        <taxon>Aspergillaceae</taxon>
        <taxon>Penicillium</taxon>
    </lineage>
</organism>
<feature type="domain" description="AB hydrolase-1" evidence="1">
    <location>
        <begin position="54"/>
        <end position="226"/>
    </location>
</feature>
<dbReference type="Pfam" id="PF12697">
    <property type="entry name" value="Abhydrolase_6"/>
    <property type="match status" value="1"/>
</dbReference>
<dbReference type="Gene3D" id="3.40.50.1820">
    <property type="entry name" value="alpha/beta hydrolase"/>
    <property type="match status" value="1"/>
</dbReference>
<gene>
    <name evidence="2" type="ORF">N7476_006625</name>
</gene>
<proteinExistence type="predicted"/>
<comment type="caution">
    <text evidence="2">The sequence shown here is derived from an EMBL/GenBank/DDBJ whole genome shotgun (WGS) entry which is preliminary data.</text>
</comment>